<dbReference type="AlphaFoldDB" id="A0A7Y0HQL2"/>
<dbReference type="EMBL" id="JAAIII010000001">
    <property type="protein sequence ID" value="NMM93015.1"/>
    <property type="molecule type" value="Genomic_DNA"/>
</dbReference>
<dbReference type="SUPFAM" id="SSF53822">
    <property type="entry name" value="Periplasmic binding protein-like I"/>
    <property type="match status" value="1"/>
</dbReference>
<keyword evidence="2" id="KW-1185">Reference proteome</keyword>
<sequence>MLSLAACTPVGRAVGDTQDTMPEVAHDSTHKSDMEIGVVGSVDSSADTLVMDALSDAELQSYYASLDAVNDTTATAQQAVDDFVARAVDLVLISGINVTNDSREGWDAVLDNARQAGIPVVLLNPVSPPDNELYYAASLTVNDRATDATPIAEALVTIQHDEPHERTIMVTTLH</sequence>
<dbReference type="Proteomes" id="UP000532194">
    <property type="component" value="Unassembled WGS sequence"/>
</dbReference>
<dbReference type="Gene3D" id="3.40.50.2300">
    <property type="match status" value="1"/>
</dbReference>
<proteinExistence type="predicted"/>
<reference evidence="1 2" key="1">
    <citation type="submission" date="2020-02" db="EMBL/GenBank/DDBJ databases">
        <title>Characterization of phylogenetic diversity of novel bifidobacterial species isolated in Czech ZOOs.</title>
        <authorList>
            <person name="Lugli G.A."/>
            <person name="Vera N.B."/>
            <person name="Ventura M."/>
        </authorList>
    </citation>
    <scope>NUCLEOTIDE SEQUENCE [LARGE SCALE GENOMIC DNA]</scope>
    <source>
        <strain evidence="1 2">DSM 109957</strain>
    </source>
</reference>
<dbReference type="InterPro" id="IPR028082">
    <property type="entry name" value="Peripla_BP_I"/>
</dbReference>
<gene>
    <name evidence="1" type="ORF">G1C95_0200</name>
</gene>
<evidence type="ECO:0008006" key="3">
    <source>
        <dbReference type="Google" id="ProtNLM"/>
    </source>
</evidence>
<evidence type="ECO:0000313" key="1">
    <source>
        <dbReference type="EMBL" id="NMM93015.1"/>
    </source>
</evidence>
<organism evidence="1 2">
    <name type="scientific">Bifidobacterium oedipodis</name>
    <dbReference type="NCBI Taxonomy" id="2675322"/>
    <lineage>
        <taxon>Bacteria</taxon>
        <taxon>Bacillati</taxon>
        <taxon>Actinomycetota</taxon>
        <taxon>Actinomycetes</taxon>
        <taxon>Bifidobacteriales</taxon>
        <taxon>Bifidobacteriaceae</taxon>
        <taxon>Bifidobacterium</taxon>
    </lineage>
</organism>
<name>A0A7Y0HQL2_9BIFI</name>
<comment type="caution">
    <text evidence="1">The sequence shown here is derived from an EMBL/GenBank/DDBJ whole genome shotgun (WGS) entry which is preliminary data.</text>
</comment>
<accession>A0A7Y0HQL2</accession>
<evidence type="ECO:0000313" key="2">
    <source>
        <dbReference type="Proteomes" id="UP000532194"/>
    </source>
</evidence>
<protein>
    <recommendedName>
        <fullName evidence="3">Sugar ABC transporter substrate-binding protein</fullName>
    </recommendedName>
</protein>